<accession>A0AAD1R2I3</accession>
<dbReference type="AlphaFoldDB" id="A0AAD1R2I3"/>
<proteinExistence type="predicted"/>
<gene>
    <name evidence="2" type="ORF">PECUL_23A042863</name>
</gene>
<protein>
    <submittedName>
        <fullName evidence="2">Uncharacterized protein</fullName>
    </submittedName>
</protein>
<feature type="compositionally biased region" description="Basic and acidic residues" evidence="1">
    <location>
        <begin position="26"/>
        <end position="41"/>
    </location>
</feature>
<organism evidence="2 3">
    <name type="scientific">Pelobates cultripes</name>
    <name type="common">Western spadefoot toad</name>
    <dbReference type="NCBI Taxonomy" id="61616"/>
    <lineage>
        <taxon>Eukaryota</taxon>
        <taxon>Metazoa</taxon>
        <taxon>Chordata</taxon>
        <taxon>Craniata</taxon>
        <taxon>Vertebrata</taxon>
        <taxon>Euteleostomi</taxon>
        <taxon>Amphibia</taxon>
        <taxon>Batrachia</taxon>
        <taxon>Anura</taxon>
        <taxon>Pelobatoidea</taxon>
        <taxon>Pelobatidae</taxon>
        <taxon>Pelobates</taxon>
    </lineage>
</organism>
<name>A0AAD1R2I3_PELCU</name>
<feature type="region of interest" description="Disordered" evidence="1">
    <location>
        <begin position="1"/>
        <end position="41"/>
    </location>
</feature>
<reference evidence="2" key="1">
    <citation type="submission" date="2022-03" db="EMBL/GenBank/DDBJ databases">
        <authorList>
            <person name="Alioto T."/>
            <person name="Alioto T."/>
            <person name="Gomez Garrido J."/>
        </authorList>
    </citation>
    <scope>NUCLEOTIDE SEQUENCE</scope>
</reference>
<dbReference type="EMBL" id="OW240912">
    <property type="protein sequence ID" value="CAH2222060.1"/>
    <property type="molecule type" value="Genomic_DNA"/>
</dbReference>
<evidence type="ECO:0000313" key="2">
    <source>
        <dbReference type="EMBL" id="CAH2222060.1"/>
    </source>
</evidence>
<sequence length="119" mass="12976">MADIKPDAPRGSTSASNKDDLELEELQPHPHSGKEVPQRKSDLQWATETYIALMVMEIKAYMASEMAVLKTGVSSADCKCGTVGGYSKTMLENPGDPRSCGCWRASTVHHEATFPYLNA</sequence>
<evidence type="ECO:0000313" key="3">
    <source>
        <dbReference type="Proteomes" id="UP001295444"/>
    </source>
</evidence>
<evidence type="ECO:0000256" key="1">
    <source>
        <dbReference type="SAM" id="MobiDB-lite"/>
    </source>
</evidence>
<dbReference type="Proteomes" id="UP001295444">
    <property type="component" value="Chromosome 01"/>
</dbReference>
<keyword evidence="3" id="KW-1185">Reference proteome</keyword>